<dbReference type="PANTHER" id="PTHR12526">
    <property type="entry name" value="GLYCOSYLTRANSFERASE"/>
    <property type="match status" value="1"/>
</dbReference>
<evidence type="ECO:0000259" key="3">
    <source>
        <dbReference type="Pfam" id="PF00534"/>
    </source>
</evidence>
<dbReference type="Gene3D" id="3.40.50.2000">
    <property type="entry name" value="Glycogen Phosphorylase B"/>
    <property type="match status" value="2"/>
</dbReference>
<keyword evidence="1" id="KW-0328">Glycosyltransferase</keyword>
<feature type="domain" description="Glycosyl transferase family 1" evidence="3">
    <location>
        <begin position="170"/>
        <end position="331"/>
    </location>
</feature>
<dbReference type="Pfam" id="PF00534">
    <property type="entry name" value="Glycos_transf_1"/>
    <property type="match status" value="1"/>
</dbReference>
<name>A0A6B9XT78_ENTCL</name>
<dbReference type="CDD" id="cd03801">
    <property type="entry name" value="GT4_PimA-like"/>
    <property type="match status" value="1"/>
</dbReference>
<evidence type="ECO:0000313" key="4">
    <source>
        <dbReference type="EMBL" id="QHR93286.1"/>
    </source>
</evidence>
<evidence type="ECO:0000256" key="1">
    <source>
        <dbReference type="ARBA" id="ARBA00022676"/>
    </source>
</evidence>
<dbReference type="GO" id="GO:0016757">
    <property type="term" value="F:glycosyltransferase activity"/>
    <property type="evidence" value="ECO:0007669"/>
    <property type="project" value="UniProtKB-KW"/>
</dbReference>
<dbReference type="InterPro" id="IPR001296">
    <property type="entry name" value="Glyco_trans_1"/>
</dbReference>
<dbReference type="GO" id="GO:1901135">
    <property type="term" value="P:carbohydrate derivative metabolic process"/>
    <property type="evidence" value="ECO:0007669"/>
    <property type="project" value="UniProtKB-ARBA"/>
</dbReference>
<dbReference type="EMBL" id="MK595731">
    <property type="protein sequence ID" value="QHR93286.1"/>
    <property type="molecule type" value="Genomic_DNA"/>
</dbReference>
<reference evidence="4" key="1">
    <citation type="submission" date="2019-03" db="EMBL/GenBank/DDBJ databases">
        <title>Genetic characterization of the O-antigen and development of a molecular serotyping scheme for Enterobacter cloacae.</title>
        <authorList>
            <person name="Li Y."/>
            <person name="Huang J."/>
            <person name="Wang X."/>
            <person name="Xu C."/>
            <person name="Han T."/>
            <person name="Guo X."/>
        </authorList>
    </citation>
    <scope>NUCLEOTIDE SEQUENCE</scope>
    <source>
        <strain evidence="4">NCTC 11588</strain>
    </source>
</reference>
<organism evidence="4">
    <name type="scientific">Enterobacter cloacae</name>
    <dbReference type="NCBI Taxonomy" id="550"/>
    <lineage>
        <taxon>Bacteria</taxon>
        <taxon>Pseudomonadati</taxon>
        <taxon>Pseudomonadota</taxon>
        <taxon>Gammaproteobacteria</taxon>
        <taxon>Enterobacterales</taxon>
        <taxon>Enterobacteriaceae</taxon>
        <taxon>Enterobacter</taxon>
        <taxon>Enterobacter cloacae complex</taxon>
    </lineage>
</organism>
<protein>
    <submittedName>
        <fullName evidence="4">Glycosyl transferase</fullName>
    </submittedName>
</protein>
<proteinExistence type="predicted"/>
<evidence type="ECO:0000256" key="2">
    <source>
        <dbReference type="ARBA" id="ARBA00022679"/>
    </source>
</evidence>
<keyword evidence="2 4" id="KW-0808">Transferase</keyword>
<dbReference type="AlphaFoldDB" id="A0A6B9XT78"/>
<dbReference type="PANTHER" id="PTHR12526:SF510">
    <property type="entry name" value="D-INOSITOL 3-PHOSPHATE GLYCOSYLTRANSFERASE"/>
    <property type="match status" value="1"/>
</dbReference>
<accession>A0A6B9XT78</accession>
<sequence length="353" mass="39412">MKILLISNMYPGSDTPHLGGFVKNAADSLRNNGHDIELCVLNKISKNKVTKIYNYLVFYISILVKVLLTKSDCLYLHYASHCYLPVKMGNCVRRKKIVVHVHGGDVKRLNGTSGMFFRVKKAIVSNALKNAVKIVFPSKSYLEFTKNEYQLDEVKCAISPSGGVDTQLFAFKNREFGVPLKLLFAGRLIKSKRVDLAIQAIENLSDDDKSKIHLTIVGDGPELGSLVKSAAHLPNIEFSPAVGHVRLAEIFQEHDVLIYPSESESLGLVPLEAMATGMIPLLSNIPSFNEFIDNNQNGFIVYEDGHYKIKIEQMLKMSPQTLQAMSHHAKQTVLNSYTKEIAQTKLLEAFKCL</sequence>
<dbReference type="SUPFAM" id="SSF53756">
    <property type="entry name" value="UDP-Glycosyltransferase/glycogen phosphorylase"/>
    <property type="match status" value="1"/>
</dbReference>